<dbReference type="AlphaFoldDB" id="A0A839V1H0"/>
<name>A0A839V1H0_9GAMM</name>
<comment type="function">
    <text evidence="4">Responsible for synthesis of pseudouridine from uracil-13 in transfer RNAs.</text>
</comment>
<accession>A0A839V1H0</accession>
<feature type="active site" description="Nucleophile" evidence="4">
    <location>
        <position position="87"/>
    </location>
</feature>
<dbReference type="HAMAP" id="MF_01082">
    <property type="entry name" value="TruD"/>
    <property type="match status" value="1"/>
</dbReference>
<evidence type="ECO:0000256" key="4">
    <source>
        <dbReference type="HAMAP-Rule" id="MF_01082"/>
    </source>
</evidence>
<keyword evidence="3 4" id="KW-0413">Isomerase</keyword>
<comment type="caution">
    <text evidence="7">The sequence shown here is derived from an EMBL/GenBank/DDBJ whole genome shotgun (WGS) entry which is preliminary data.</text>
</comment>
<dbReference type="GO" id="GO:0003723">
    <property type="term" value="F:RNA binding"/>
    <property type="evidence" value="ECO:0007669"/>
    <property type="project" value="InterPro"/>
</dbReference>
<dbReference type="InterPro" id="IPR020119">
    <property type="entry name" value="PsdUridine_synth_TruD_CS"/>
</dbReference>
<dbReference type="PANTHER" id="PTHR47811:SF1">
    <property type="entry name" value="TRNA PSEUDOURIDINE SYNTHASE D"/>
    <property type="match status" value="1"/>
</dbReference>
<evidence type="ECO:0000256" key="1">
    <source>
        <dbReference type="ARBA" id="ARBA00007953"/>
    </source>
</evidence>
<protein>
    <recommendedName>
        <fullName evidence="4">tRNA pseudouridine synthase D</fullName>
        <ecNumber evidence="4">5.4.99.27</ecNumber>
    </recommendedName>
    <alternativeName>
        <fullName evidence="4">tRNA pseudouridine(13) synthase</fullName>
    </alternativeName>
    <alternativeName>
        <fullName evidence="4">tRNA pseudouridylate synthase D</fullName>
    </alternativeName>
    <alternativeName>
        <fullName evidence="4">tRNA-uridine isomerase D</fullName>
    </alternativeName>
</protein>
<evidence type="ECO:0000313" key="8">
    <source>
        <dbReference type="Proteomes" id="UP000547614"/>
    </source>
</evidence>
<dbReference type="EMBL" id="JACHXP010000003">
    <property type="protein sequence ID" value="MBB3189583.1"/>
    <property type="molecule type" value="Genomic_DNA"/>
</dbReference>
<keyword evidence="2 4" id="KW-0819">tRNA processing</keyword>
<dbReference type="InterPro" id="IPR020103">
    <property type="entry name" value="PsdUridine_synth_cat_dom_sf"/>
</dbReference>
<dbReference type="Gene3D" id="3.30.2350.20">
    <property type="entry name" value="TruD, catalytic domain"/>
    <property type="match status" value="1"/>
</dbReference>
<feature type="domain" description="TRUD" evidence="6">
    <location>
        <begin position="165"/>
        <end position="312"/>
    </location>
</feature>
<dbReference type="EC" id="5.4.99.27" evidence="4"/>
<organism evidence="7 8">
    <name type="scientific">Halomonas cerina</name>
    <dbReference type="NCBI Taxonomy" id="447424"/>
    <lineage>
        <taxon>Bacteria</taxon>
        <taxon>Pseudomonadati</taxon>
        <taxon>Pseudomonadota</taxon>
        <taxon>Gammaproteobacteria</taxon>
        <taxon>Oceanospirillales</taxon>
        <taxon>Halomonadaceae</taxon>
        <taxon>Halomonas</taxon>
    </lineage>
</organism>
<dbReference type="PROSITE" id="PS01268">
    <property type="entry name" value="UPF0024"/>
    <property type="match status" value="1"/>
</dbReference>
<sequence length="373" mass="40918">MTDAIDWPPAWPRVLDARFGAPAAGGYRATPEAFRVEECLDFAPEGHGEHLWLWIEKRDLTTAMGARQLAWACGVSPRDVGYAGMKDRSAVTRQWFSVHLPGREAPADLEAALASASLTLLAQTRHPRKLKRGVHRANRFRLRLTGPALEDPGFAERWAWLCQHGVANYFGPQRFGPEGRNLHRAVRVLAGGWRKRDDREGMLLSAARSFLFNTLLAERVREGNWATPLPGEVVVLDGSASQFTAEAVDASLRERAERLDLHPSGILWGIGGSVAQGEALARERDLADHYPALCAGLERAGVRLGRRPLRLRLEAPRFEAGEGEAWLSFTLARGGFATAVLRELIAHPSLSFRTPPAGPLQGGEDATSAAVQR</sequence>
<dbReference type="InterPro" id="IPR001656">
    <property type="entry name" value="PsdUridine_synth_TruD"/>
</dbReference>
<gene>
    <name evidence="4" type="primary">truD</name>
    <name evidence="7" type="ORF">FHR94_000807</name>
</gene>
<evidence type="ECO:0000256" key="5">
    <source>
        <dbReference type="SAM" id="MobiDB-lite"/>
    </source>
</evidence>
<dbReference type="InterPro" id="IPR050170">
    <property type="entry name" value="TruD_pseudoU_synthase"/>
</dbReference>
<dbReference type="GO" id="GO:0160150">
    <property type="term" value="F:tRNA pseudouridine(13) synthase activity"/>
    <property type="evidence" value="ECO:0007669"/>
    <property type="project" value="UniProtKB-EC"/>
</dbReference>
<dbReference type="GO" id="GO:0005829">
    <property type="term" value="C:cytosol"/>
    <property type="evidence" value="ECO:0007669"/>
    <property type="project" value="TreeGrafter"/>
</dbReference>
<dbReference type="InterPro" id="IPR011760">
    <property type="entry name" value="PsdUridine_synth_TruD_insert"/>
</dbReference>
<keyword evidence="8" id="KW-1185">Reference proteome</keyword>
<evidence type="ECO:0000259" key="6">
    <source>
        <dbReference type="PROSITE" id="PS50984"/>
    </source>
</evidence>
<dbReference type="InterPro" id="IPR042214">
    <property type="entry name" value="TruD_catalytic"/>
</dbReference>
<dbReference type="Proteomes" id="UP000547614">
    <property type="component" value="Unassembled WGS sequence"/>
</dbReference>
<reference evidence="7 8" key="1">
    <citation type="submission" date="2020-08" db="EMBL/GenBank/DDBJ databases">
        <title>Genomic Encyclopedia of Type Strains, Phase III (KMG-III): the genomes of soil and plant-associated and newly described type strains.</title>
        <authorList>
            <person name="Whitman W."/>
        </authorList>
    </citation>
    <scope>NUCLEOTIDE SEQUENCE [LARGE SCALE GENOMIC DNA]</scope>
    <source>
        <strain evidence="7 8">CECT 7282</strain>
    </source>
</reference>
<comment type="similarity">
    <text evidence="1 4">Belongs to the pseudouridine synthase TruD family.</text>
</comment>
<dbReference type="Gene3D" id="3.30.2340.10">
    <property type="entry name" value="TruD, insertion domain"/>
    <property type="match status" value="1"/>
</dbReference>
<dbReference type="Pfam" id="PF01142">
    <property type="entry name" value="TruD"/>
    <property type="match status" value="2"/>
</dbReference>
<dbReference type="RefSeq" id="WP_343064628.1">
    <property type="nucleotide sequence ID" value="NZ_JACHXP010000003.1"/>
</dbReference>
<dbReference type="PANTHER" id="PTHR47811">
    <property type="entry name" value="TRNA PSEUDOURIDINE SYNTHASE D"/>
    <property type="match status" value="1"/>
</dbReference>
<dbReference type="SUPFAM" id="SSF55120">
    <property type="entry name" value="Pseudouridine synthase"/>
    <property type="match status" value="1"/>
</dbReference>
<evidence type="ECO:0000256" key="3">
    <source>
        <dbReference type="ARBA" id="ARBA00023235"/>
    </source>
</evidence>
<dbReference type="PROSITE" id="PS50984">
    <property type="entry name" value="TRUD"/>
    <property type="match status" value="1"/>
</dbReference>
<dbReference type="InterPro" id="IPR043165">
    <property type="entry name" value="TruD_insert_sf"/>
</dbReference>
<evidence type="ECO:0000256" key="2">
    <source>
        <dbReference type="ARBA" id="ARBA00022694"/>
    </source>
</evidence>
<evidence type="ECO:0000313" key="7">
    <source>
        <dbReference type="EMBL" id="MBB3189583.1"/>
    </source>
</evidence>
<feature type="region of interest" description="Disordered" evidence="5">
    <location>
        <begin position="352"/>
        <end position="373"/>
    </location>
</feature>
<dbReference type="GO" id="GO:0031119">
    <property type="term" value="P:tRNA pseudouridine synthesis"/>
    <property type="evidence" value="ECO:0007669"/>
    <property type="project" value="UniProtKB-UniRule"/>
</dbReference>
<comment type="catalytic activity">
    <reaction evidence="4">
        <text>uridine(13) in tRNA = pseudouridine(13) in tRNA</text>
        <dbReference type="Rhea" id="RHEA:42540"/>
        <dbReference type="Rhea" id="RHEA-COMP:10105"/>
        <dbReference type="Rhea" id="RHEA-COMP:10106"/>
        <dbReference type="ChEBI" id="CHEBI:65314"/>
        <dbReference type="ChEBI" id="CHEBI:65315"/>
        <dbReference type="EC" id="5.4.99.27"/>
    </reaction>
</comment>
<proteinExistence type="inferred from homology"/>